<feature type="compositionally biased region" description="Acidic residues" evidence="1">
    <location>
        <begin position="519"/>
        <end position="535"/>
    </location>
</feature>
<dbReference type="EMBL" id="CP028858">
    <property type="protein sequence ID" value="AWB28133.1"/>
    <property type="molecule type" value="Genomic_DNA"/>
</dbReference>
<feature type="compositionally biased region" description="Low complexity" evidence="1">
    <location>
        <begin position="131"/>
        <end position="146"/>
    </location>
</feature>
<feature type="transmembrane region" description="Helical" evidence="2">
    <location>
        <begin position="95"/>
        <end position="112"/>
    </location>
</feature>
<feature type="compositionally biased region" description="Low complexity" evidence="1">
    <location>
        <begin position="170"/>
        <end position="208"/>
    </location>
</feature>
<dbReference type="Proteomes" id="UP000244727">
    <property type="component" value="Chromosome"/>
</dbReference>
<dbReference type="KEGG" id="harc:HARCEL1_10670"/>
<protein>
    <submittedName>
        <fullName evidence="3">Uncharacterized protein</fullName>
    </submittedName>
</protein>
<evidence type="ECO:0000256" key="2">
    <source>
        <dbReference type="SAM" id="Phobius"/>
    </source>
</evidence>
<dbReference type="AlphaFoldDB" id="A0A2R4X370"/>
<accession>A0A2R4X370</accession>
<feature type="transmembrane region" description="Helical" evidence="2">
    <location>
        <begin position="70"/>
        <end position="89"/>
    </location>
</feature>
<gene>
    <name evidence="3" type="ORF">HARCEL1_10670</name>
</gene>
<feature type="compositionally biased region" description="Low complexity" evidence="1">
    <location>
        <begin position="490"/>
        <end position="500"/>
    </location>
</feature>
<dbReference type="GeneID" id="36512975"/>
<feature type="compositionally biased region" description="Low complexity" evidence="1">
    <location>
        <begin position="468"/>
        <end position="479"/>
    </location>
</feature>
<organism evidence="3 4">
    <name type="scientific">Halococcoides cellulosivorans</name>
    <dbReference type="NCBI Taxonomy" id="1679096"/>
    <lineage>
        <taxon>Archaea</taxon>
        <taxon>Methanobacteriati</taxon>
        <taxon>Methanobacteriota</taxon>
        <taxon>Stenosarchaea group</taxon>
        <taxon>Halobacteria</taxon>
        <taxon>Halobacteriales</taxon>
        <taxon>Haloarculaceae</taxon>
        <taxon>Halococcoides</taxon>
    </lineage>
</organism>
<proteinExistence type="predicted"/>
<evidence type="ECO:0000313" key="3">
    <source>
        <dbReference type="EMBL" id="AWB28133.1"/>
    </source>
</evidence>
<keyword evidence="4" id="KW-1185">Reference proteome</keyword>
<feature type="transmembrane region" description="Helical" evidence="2">
    <location>
        <begin position="12"/>
        <end position="31"/>
    </location>
</feature>
<feature type="region of interest" description="Disordered" evidence="1">
    <location>
        <begin position="131"/>
        <end position="246"/>
    </location>
</feature>
<dbReference type="RefSeq" id="WP_108383336.1">
    <property type="nucleotide sequence ID" value="NZ_CP028858.1"/>
</dbReference>
<reference evidence="3 4" key="1">
    <citation type="submission" date="2018-04" db="EMBL/GenBank/DDBJ databases">
        <title>Halococcoides cellulosivorans gen. nov., sp. nov., an extremely halophilic cellulose-utilizing haloarchaeon from hypersaline lakes.</title>
        <authorList>
            <person name="Sorokin D.Y."/>
            <person name="Toshchakov S.V."/>
            <person name="Samarov N.I."/>
            <person name="Korzhenkov A."/>
            <person name="Kublanov I.V."/>
        </authorList>
    </citation>
    <scope>NUCLEOTIDE SEQUENCE [LARGE SCALE GENOMIC DNA]</scope>
    <source>
        <strain evidence="3 4">HArcel1</strain>
    </source>
</reference>
<feature type="region of interest" description="Disordered" evidence="1">
    <location>
        <begin position="438"/>
        <end position="536"/>
    </location>
</feature>
<evidence type="ECO:0000256" key="1">
    <source>
        <dbReference type="SAM" id="MobiDB-lite"/>
    </source>
</evidence>
<keyword evidence="2" id="KW-0472">Membrane</keyword>
<sequence>MDFGARFERLSRQLTSVLFLAGLVLVALGVAGVSPSILLVGPLVGFGGVLLLVHELLGQRVPTRVAKIHAATLWVGPVVAGAVVAARPALSTGELQAVGGIVGLLGIGNYLVRPLYVWVVVRLLGGLGLTGTAATTDAGDETPGTDRATSDARETDTAEWTEPADPSPVTPTAESTPTADSTSTPDSTPAADSTSTTNSTPAPDSTPTQDSVPLDAESPAETVSTEDEMPEGVNATPASDRETPPADATTADLIEEATGASDTADAVDTESAPSVSIAEALGTTEFPGRFREEAEDLATFWAEHDLDYSPASLARLDGFVDEQWDSERFADATFGGSGYDAEAFTGIVAQVGSYAGEVLVRHESGTWVEAGETGWAVALDRGDETVVVDVFEIAKLSVRDYARFFATYRELAADPVETHRSPDPGDVPEELIEPALDPDRFDTAEPSESEAVPFDPVEGGLDEGPASTTPATDEAGDATAGDRSEDAVDPTDAGPTTTADEWTPKPPASTRADTGSDADPAESEATDATSEDGTEGVDLLSVAAGTPGAEGVAIEDGDPDAFAAAAADFAAEFDAYDLDGSPSSLLRLDALLEDHDAGDLRALGAYFGEVLCEGHGGRWVIDDGVWGVAVDLEGTTAFVNPFEVTDCCLDGDRTFEAAYHVVEGRPDEVAVSLAAEAETLATAWPEYDLDFSIGSLTRLDDLANTEFDPTVAEADGTAIPIDLTDRSLMAGGYFGAVLVRAGDARWADDRPFGLVVTSGASSTTVNVVTLAANAIRGAASFVGSAEAYSDEQVQPDRDT</sequence>
<keyword evidence="2" id="KW-0812">Transmembrane</keyword>
<feature type="transmembrane region" description="Helical" evidence="2">
    <location>
        <begin position="37"/>
        <end position="58"/>
    </location>
</feature>
<name>A0A2R4X370_9EURY</name>
<evidence type="ECO:0000313" key="4">
    <source>
        <dbReference type="Proteomes" id="UP000244727"/>
    </source>
</evidence>
<keyword evidence="2" id="KW-1133">Transmembrane helix</keyword>